<evidence type="ECO:0000313" key="2">
    <source>
        <dbReference type="Proteomes" id="UP000054477"/>
    </source>
</evidence>
<gene>
    <name evidence="1" type="ORF">K443DRAFT_660635</name>
</gene>
<organism evidence="1 2">
    <name type="scientific">Laccaria amethystina LaAM-08-1</name>
    <dbReference type="NCBI Taxonomy" id="1095629"/>
    <lineage>
        <taxon>Eukaryota</taxon>
        <taxon>Fungi</taxon>
        <taxon>Dikarya</taxon>
        <taxon>Basidiomycota</taxon>
        <taxon>Agaricomycotina</taxon>
        <taxon>Agaricomycetes</taxon>
        <taxon>Agaricomycetidae</taxon>
        <taxon>Agaricales</taxon>
        <taxon>Agaricineae</taxon>
        <taxon>Hydnangiaceae</taxon>
        <taxon>Laccaria</taxon>
    </lineage>
</organism>
<evidence type="ECO:0000313" key="1">
    <source>
        <dbReference type="EMBL" id="KIK01651.1"/>
    </source>
</evidence>
<reference evidence="1 2" key="1">
    <citation type="submission" date="2014-04" db="EMBL/GenBank/DDBJ databases">
        <authorList>
            <consortium name="DOE Joint Genome Institute"/>
            <person name="Kuo A."/>
            <person name="Kohler A."/>
            <person name="Nagy L.G."/>
            <person name="Floudas D."/>
            <person name="Copeland A."/>
            <person name="Barry K.W."/>
            <person name="Cichocki N."/>
            <person name="Veneault-Fourrey C."/>
            <person name="LaButti K."/>
            <person name="Lindquist E.A."/>
            <person name="Lipzen A."/>
            <person name="Lundell T."/>
            <person name="Morin E."/>
            <person name="Murat C."/>
            <person name="Sun H."/>
            <person name="Tunlid A."/>
            <person name="Henrissat B."/>
            <person name="Grigoriev I.V."/>
            <person name="Hibbett D.S."/>
            <person name="Martin F."/>
            <person name="Nordberg H.P."/>
            <person name="Cantor M.N."/>
            <person name="Hua S.X."/>
        </authorList>
    </citation>
    <scope>NUCLEOTIDE SEQUENCE [LARGE SCALE GENOMIC DNA]</scope>
    <source>
        <strain evidence="1 2">LaAM-08-1</strain>
    </source>
</reference>
<reference evidence="2" key="2">
    <citation type="submission" date="2015-01" db="EMBL/GenBank/DDBJ databases">
        <title>Evolutionary Origins and Diversification of the Mycorrhizal Mutualists.</title>
        <authorList>
            <consortium name="DOE Joint Genome Institute"/>
            <consortium name="Mycorrhizal Genomics Consortium"/>
            <person name="Kohler A."/>
            <person name="Kuo A."/>
            <person name="Nagy L.G."/>
            <person name="Floudas D."/>
            <person name="Copeland A."/>
            <person name="Barry K.W."/>
            <person name="Cichocki N."/>
            <person name="Veneault-Fourrey C."/>
            <person name="LaButti K."/>
            <person name="Lindquist E.A."/>
            <person name="Lipzen A."/>
            <person name="Lundell T."/>
            <person name="Morin E."/>
            <person name="Murat C."/>
            <person name="Riley R."/>
            <person name="Ohm R."/>
            <person name="Sun H."/>
            <person name="Tunlid A."/>
            <person name="Henrissat B."/>
            <person name="Grigoriev I.V."/>
            <person name="Hibbett D.S."/>
            <person name="Martin F."/>
        </authorList>
    </citation>
    <scope>NUCLEOTIDE SEQUENCE [LARGE SCALE GENOMIC DNA]</scope>
    <source>
        <strain evidence="2">LaAM-08-1</strain>
    </source>
</reference>
<name>A0A0C9X9H2_9AGAR</name>
<dbReference type="Proteomes" id="UP000054477">
    <property type="component" value="Unassembled WGS sequence"/>
</dbReference>
<protein>
    <submittedName>
        <fullName evidence="1">Uncharacterized protein</fullName>
    </submittedName>
</protein>
<dbReference type="EMBL" id="KN838603">
    <property type="protein sequence ID" value="KIK01651.1"/>
    <property type="molecule type" value="Genomic_DNA"/>
</dbReference>
<keyword evidence="2" id="KW-1185">Reference proteome</keyword>
<sequence>MRWGRKWWRYCFQKVTHGKIVKDHSSPLIQVVKRTLHFQQNSSNDNHQGQRPFLCAWSHSLSYPPTHHIHGRMTRFGLHDFEGVFFCVASTLGVHDVFMEGVFRSSVYYYYGDFLRGGQGLDVVWLD</sequence>
<accession>A0A0C9X9H2</accession>
<proteinExistence type="predicted"/>
<dbReference type="AlphaFoldDB" id="A0A0C9X9H2"/>
<dbReference type="HOGENOM" id="CLU_1970908_0_0_1"/>